<feature type="region of interest" description="Disordered" evidence="1">
    <location>
        <begin position="355"/>
        <end position="374"/>
    </location>
</feature>
<feature type="compositionally biased region" description="Polar residues" evidence="1">
    <location>
        <begin position="355"/>
        <end position="373"/>
    </location>
</feature>
<evidence type="ECO:0000313" key="4">
    <source>
        <dbReference type="RefSeq" id="XP_058987156.1"/>
    </source>
</evidence>
<dbReference type="OrthoDB" id="7939463at2759"/>
<keyword evidence="3" id="KW-1185">Reference proteome</keyword>
<dbReference type="eggNOG" id="ENOG502TBFH">
    <property type="taxonomic scope" value="Eukaryota"/>
</dbReference>
<dbReference type="STRING" id="7370.A0A1I8MW30"/>
<dbReference type="Proteomes" id="UP001652621">
    <property type="component" value="Unplaced"/>
</dbReference>
<dbReference type="EnsemblMetazoa" id="MDOA009036-RC">
    <property type="protein sequence ID" value="MDOA009036-PC"/>
    <property type="gene ID" value="MDOA009036"/>
</dbReference>
<dbReference type="VEuPathDB" id="VectorBase:MDOMA2_008145"/>
<dbReference type="InterPro" id="IPR032675">
    <property type="entry name" value="LRR_dom_sf"/>
</dbReference>
<evidence type="ECO:0000256" key="1">
    <source>
        <dbReference type="SAM" id="MobiDB-lite"/>
    </source>
</evidence>
<proteinExistence type="predicted"/>
<organism evidence="2">
    <name type="scientific">Musca domestica</name>
    <name type="common">House fly</name>
    <dbReference type="NCBI Taxonomy" id="7370"/>
    <lineage>
        <taxon>Eukaryota</taxon>
        <taxon>Metazoa</taxon>
        <taxon>Ecdysozoa</taxon>
        <taxon>Arthropoda</taxon>
        <taxon>Hexapoda</taxon>
        <taxon>Insecta</taxon>
        <taxon>Pterygota</taxon>
        <taxon>Neoptera</taxon>
        <taxon>Endopterygota</taxon>
        <taxon>Diptera</taxon>
        <taxon>Brachycera</taxon>
        <taxon>Muscomorpha</taxon>
        <taxon>Muscoidea</taxon>
        <taxon>Muscidae</taxon>
        <taxon>Musca</taxon>
    </lineage>
</organism>
<dbReference type="Gene3D" id="3.80.10.10">
    <property type="entry name" value="Ribonuclease Inhibitor"/>
    <property type="match status" value="1"/>
</dbReference>
<evidence type="ECO:0000313" key="2">
    <source>
        <dbReference type="EnsemblMetazoa" id="MDOA009036-PC"/>
    </source>
</evidence>
<reference evidence="2" key="1">
    <citation type="submission" date="2020-05" db="UniProtKB">
        <authorList>
            <consortium name="EnsemblMetazoa"/>
        </authorList>
    </citation>
    <scope>IDENTIFICATION</scope>
    <source>
        <strain evidence="2">Aabys</strain>
    </source>
</reference>
<dbReference type="RefSeq" id="XP_058987157.1">
    <property type="nucleotide sequence ID" value="XM_059131174.1"/>
</dbReference>
<name>A0A1I8MW30_MUSDO</name>
<reference evidence="4 5" key="2">
    <citation type="submission" date="2025-05" db="UniProtKB">
        <authorList>
            <consortium name="RefSeq"/>
        </authorList>
    </citation>
    <scope>IDENTIFICATION</scope>
    <source>
        <strain evidence="4 5">Aabys</strain>
        <tissue evidence="4 5">Whole body</tissue>
    </source>
</reference>
<dbReference type="AlphaFoldDB" id="A0A1I8MW30"/>
<dbReference type="RefSeq" id="XP_058987156.1">
    <property type="nucleotide sequence ID" value="XM_059131173.1"/>
</dbReference>
<evidence type="ECO:0000313" key="5">
    <source>
        <dbReference type="RefSeq" id="XP_058987157.1"/>
    </source>
</evidence>
<dbReference type="SUPFAM" id="SSF52047">
    <property type="entry name" value="RNI-like"/>
    <property type="match status" value="1"/>
</dbReference>
<evidence type="ECO:0000313" key="3">
    <source>
        <dbReference type="Proteomes" id="UP001652621"/>
    </source>
</evidence>
<evidence type="ECO:0000313" key="6">
    <source>
        <dbReference type="RefSeq" id="XP_058987158.1"/>
    </source>
</evidence>
<accession>A0A1I8MW30</accession>
<gene>
    <name evidence="2" type="primary">101901318</name>
    <name evidence="4 5 6" type="synonym">LOC101901318</name>
</gene>
<dbReference type="VEuPathDB" id="VectorBase:MDOA009036"/>
<protein>
    <submittedName>
        <fullName evidence="4 5">Uncharacterized protein LOC101901318</fullName>
    </submittedName>
</protein>
<dbReference type="RefSeq" id="XP_058987158.1">
    <property type="nucleotide sequence ID" value="XM_059131175.1"/>
</dbReference>
<sequence>MEVLNPDCLREIAAQLSLKDQIAMLQVNRYFEETILSLWASKYKNNKIYFLERELNDKELEIFFSAISPIAESFELRFLDEHKYGILKKFIYPRVRSVRLTIHPCFMKDEDILDLNRMFPNLQVFSPHGNLSGKYLDSWSNLKELNLCYCYKLELEHFHNIMRNLHLEHLDLNMFPLSKQYEQLDLKQAHLESLKYLRLNTYEFYYFLSKPLPQLKHLYITNQYNPRQLFDVILSVWKAKDILKVEANVKNVLANCLEMRMNVHELCIINDDNVLPINVVKSLHLLDELRILRFKSCDFTTVDVGELLQNIPQVEEISLESCRLPDQNIHLNAALLGAGRSTPLRLNFWQNFSRRSRNSSPEGEGQPRSNSPKTCDVVLKGHHEMFEFTEKPGSDLCFEPLYVQLR</sequence>